<dbReference type="AlphaFoldDB" id="A0A0S7BSM2"/>
<accession>A0A0S7BSM2</accession>
<comment type="similarity">
    <text evidence="1">Belongs to the D-isomer specific 2-hydroxyacid dehydrogenase family.</text>
</comment>
<dbReference type="PANTHER" id="PTHR43761:SF1">
    <property type="entry name" value="D-ISOMER SPECIFIC 2-HYDROXYACID DEHYDROGENASE CATALYTIC DOMAIN-CONTAINING PROTEIN-RELATED"/>
    <property type="match status" value="1"/>
</dbReference>
<sequence>MAKRVLVIDPEFFDFLPEVKSKFPDYELICPKTAENLSSLLSKNYEVIISKTEKVTSQMIDQVTGLQMIMKMGRSYHNIDTAYARSKKISLYCTPRKGPNCVAELAMTLILALSKDLVTSHASVMDCAFRYRGLRPILTDQMKMAFHWMANTAVHEVRGKTLGIIGMGEIGCELSRRANVMGMKVNYYKRSPLSKELEERFDATYLPLEDLMKTSDYVCLAVPQTPETEGMINQKLLEMMKSTAYFVNVCRGGNVDEEALIKVLQDKKIAGAGLDVFIYEPLPETSPILELDNVILTPHIGGGSGTNRGLELSETMIEVNRIFNGEKPQIDFS</sequence>
<feature type="domain" description="D-isomer specific 2-hydroxyacid dehydrogenase NAD-binding" evidence="4">
    <location>
        <begin position="138"/>
        <end position="301"/>
    </location>
</feature>
<dbReference type="GO" id="GO:0016616">
    <property type="term" value="F:oxidoreductase activity, acting on the CH-OH group of donors, NAD or NADP as acceptor"/>
    <property type="evidence" value="ECO:0007669"/>
    <property type="project" value="InterPro"/>
</dbReference>
<proteinExistence type="inferred from homology"/>
<dbReference type="Proteomes" id="UP000053370">
    <property type="component" value="Unassembled WGS sequence"/>
</dbReference>
<dbReference type="Gene3D" id="3.40.50.720">
    <property type="entry name" value="NAD(P)-binding Rossmann-like Domain"/>
    <property type="match status" value="2"/>
</dbReference>
<keyword evidence="3" id="KW-0520">NAD</keyword>
<evidence type="ECO:0000256" key="1">
    <source>
        <dbReference type="ARBA" id="ARBA00005854"/>
    </source>
</evidence>
<dbReference type="Pfam" id="PF02826">
    <property type="entry name" value="2-Hacid_dh_C"/>
    <property type="match status" value="1"/>
</dbReference>
<dbReference type="EMBL" id="DF968181">
    <property type="protein sequence ID" value="GAP41495.1"/>
    <property type="molecule type" value="Genomic_DNA"/>
</dbReference>
<evidence type="ECO:0000313" key="5">
    <source>
        <dbReference type="EMBL" id="GAP41495.1"/>
    </source>
</evidence>
<dbReference type="PATRIC" id="fig|1678840.3.peg.2955"/>
<dbReference type="SUPFAM" id="SSF51735">
    <property type="entry name" value="NAD(P)-binding Rossmann-fold domains"/>
    <property type="match status" value="1"/>
</dbReference>
<dbReference type="STRING" id="1678840.ATC1_131485"/>
<organism evidence="5">
    <name type="scientific">Flexilinea flocculi</name>
    <dbReference type="NCBI Taxonomy" id="1678840"/>
    <lineage>
        <taxon>Bacteria</taxon>
        <taxon>Bacillati</taxon>
        <taxon>Chloroflexota</taxon>
        <taxon>Anaerolineae</taxon>
        <taxon>Anaerolineales</taxon>
        <taxon>Anaerolineaceae</taxon>
        <taxon>Flexilinea</taxon>
    </lineage>
</organism>
<evidence type="ECO:0000256" key="2">
    <source>
        <dbReference type="ARBA" id="ARBA00023002"/>
    </source>
</evidence>
<dbReference type="RefSeq" id="WP_062282838.1">
    <property type="nucleotide sequence ID" value="NZ_DF968181.1"/>
</dbReference>
<dbReference type="InterPro" id="IPR050418">
    <property type="entry name" value="D-iso_2-hydroxyacid_DH_PdxB"/>
</dbReference>
<gene>
    <name evidence="5" type="ORF">ATC1_131485</name>
</gene>
<dbReference type="GO" id="GO:0051287">
    <property type="term" value="F:NAD binding"/>
    <property type="evidence" value="ECO:0007669"/>
    <property type="project" value="InterPro"/>
</dbReference>
<reference evidence="5" key="1">
    <citation type="journal article" date="2015" name="Genome Announc.">
        <title>Draft Genome Sequence of Anaerolineae Strain TC1, a Novel Isolate from a Methanogenic Wastewater Treatment System.</title>
        <authorList>
            <person name="Matsuura N."/>
            <person name="Tourlousse D.M."/>
            <person name="Sun L."/>
            <person name="Toyonaga M."/>
            <person name="Kuroda K."/>
            <person name="Ohashi A."/>
            <person name="Cruz R."/>
            <person name="Yamaguchi T."/>
            <person name="Sekiguchi Y."/>
        </authorList>
    </citation>
    <scope>NUCLEOTIDE SEQUENCE [LARGE SCALE GENOMIC DNA]</scope>
    <source>
        <strain evidence="5">TC1</strain>
    </source>
</reference>
<dbReference type="InterPro" id="IPR036291">
    <property type="entry name" value="NAD(P)-bd_dom_sf"/>
</dbReference>
<protein>
    <submittedName>
        <fullName evidence="5">Lactate dehydrogenase</fullName>
    </submittedName>
</protein>
<name>A0A0S7BSM2_9CHLR</name>
<dbReference type="SUPFAM" id="SSF52283">
    <property type="entry name" value="Formate/glycerate dehydrogenase catalytic domain-like"/>
    <property type="match status" value="1"/>
</dbReference>
<evidence type="ECO:0000259" key="4">
    <source>
        <dbReference type="Pfam" id="PF02826"/>
    </source>
</evidence>
<evidence type="ECO:0000313" key="6">
    <source>
        <dbReference type="Proteomes" id="UP000053370"/>
    </source>
</evidence>
<dbReference type="PANTHER" id="PTHR43761">
    <property type="entry name" value="D-ISOMER SPECIFIC 2-HYDROXYACID DEHYDROGENASE FAMILY PROTEIN (AFU_ORTHOLOGUE AFUA_1G13630)"/>
    <property type="match status" value="1"/>
</dbReference>
<keyword evidence="6" id="KW-1185">Reference proteome</keyword>
<keyword evidence="2" id="KW-0560">Oxidoreductase</keyword>
<evidence type="ECO:0000256" key="3">
    <source>
        <dbReference type="ARBA" id="ARBA00023027"/>
    </source>
</evidence>
<dbReference type="FunFam" id="3.40.50.720:FF:000203">
    <property type="entry name" value="D-3-phosphoglycerate dehydrogenase (SerA)"/>
    <property type="match status" value="1"/>
</dbReference>
<dbReference type="InterPro" id="IPR006140">
    <property type="entry name" value="D-isomer_DH_NAD-bd"/>
</dbReference>